<dbReference type="EMBL" id="GBRH01272560">
    <property type="protein sequence ID" value="JAD25335.1"/>
    <property type="molecule type" value="Transcribed_RNA"/>
</dbReference>
<accession>A0A0A8YIK9</accession>
<name>A0A0A8YIK9_ARUDO</name>
<reference evidence="1" key="1">
    <citation type="submission" date="2014-09" db="EMBL/GenBank/DDBJ databases">
        <authorList>
            <person name="Magalhaes I.L.F."/>
            <person name="Oliveira U."/>
            <person name="Santos F.R."/>
            <person name="Vidigal T.H.D.A."/>
            <person name="Brescovit A.D."/>
            <person name="Santos A.J."/>
        </authorList>
    </citation>
    <scope>NUCLEOTIDE SEQUENCE</scope>
    <source>
        <tissue evidence="1">Shoot tissue taken approximately 20 cm above the soil surface</tissue>
    </source>
</reference>
<reference evidence="1" key="2">
    <citation type="journal article" date="2015" name="Data Brief">
        <title>Shoot transcriptome of the giant reed, Arundo donax.</title>
        <authorList>
            <person name="Barrero R.A."/>
            <person name="Guerrero F.D."/>
            <person name="Moolhuijzen P."/>
            <person name="Goolsby J.A."/>
            <person name="Tidwell J."/>
            <person name="Bellgard S.E."/>
            <person name="Bellgard M.I."/>
        </authorList>
    </citation>
    <scope>NUCLEOTIDE SEQUENCE</scope>
    <source>
        <tissue evidence="1">Shoot tissue taken approximately 20 cm above the soil surface</tissue>
    </source>
</reference>
<proteinExistence type="predicted"/>
<dbReference type="AlphaFoldDB" id="A0A0A8YIK9"/>
<protein>
    <submittedName>
        <fullName evidence="1">Uncharacterized protein</fullName>
    </submittedName>
</protein>
<evidence type="ECO:0000313" key="1">
    <source>
        <dbReference type="EMBL" id="JAD25335.1"/>
    </source>
</evidence>
<organism evidence="1">
    <name type="scientific">Arundo donax</name>
    <name type="common">Giant reed</name>
    <name type="synonym">Donax arundinaceus</name>
    <dbReference type="NCBI Taxonomy" id="35708"/>
    <lineage>
        <taxon>Eukaryota</taxon>
        <taxon>Viridiplantae</taxon>
        <taxon>Streptophyta</taxon>
        <taxon>Embryophyta</taxon>
        <taxon>Tracheophyta</taxon>
        <taxon>Spermatophyta</taxon>
        <taxon>Magnoliopsida</taxon>
        <taxon>Liliopsida</taxon>
        <taxon>Poales</taxon>
        <taxon>Poaceae</taxon>
        <taxon>PACMAD clade</taxon>
        <taxon>Arundinoideae</taxon>
        <taxon>Arundineae</taxon>
        <taxon>Arundo</taxon>
    </lineage>
</organism>
<sequence>MVVFFNTLIAIDFSSHIG</sequence>